<evidence type="ECO:0000256" key="11">
    <source>
        <dbReference type="RuleBase" id="RU000461"/>
    </source>
</evidence>
<proteinExistence type="inferred from homology"/>
<protein>
    <recommendedName>
        <fullName evidence="14">Cytochrome P450</fullName>
    </recommendedName>
</protein>
<dbReference type="InterPro" id="IPR017972">
    <property type="entry name" value="Cyt_P450_CS"/>
</dbReference>
<dbReference type="GO" id="GO:0016705">
    <property type="term" value="F:oxidoreductase activity, acting on paired donors, with incorporation or reduction of molecular oxygen"/>
    <property type="evidence" value="ECO:0007669"/>
    <property type="project" value="InterPro"/>
</dbReference>
<dbReference type="PRINTS" id="PR00385">
    <property type="entry name" value="P450"/>
</dbReference>
<dbReference type="InterPro" id="IPR050705">
    <property type="entry name" value="Cytochrome_P450_3A"/>
</dbReference>
<evidence type="ECO:0000256" key="1">
    <source>
        <dbReference type="ARBA" id="ARBA00004174"/>
    </source>
</evidence>
<evidence type="ECO:0000256" key="8">
    <source>
        <dbReference type="ARBA" id="ARBA00023004"/>
    </source>
</evidence>
<evidence type="ECO:0000256" key="3">
    <source>
        <dbReference type="ARBA" id="ARBA00010617"/>
    </source>
</evidence>
<dbReference type="AlphaFoldDB" id="A0A914AJC9"/>
<dbReference type="GO" id="GO:0020037">
    <property type="term" value="F:heme binding"/>
    <property type="evidence" value="ECO:0007669"/>
    <property type="project" value="InterPro"/>
</dbReference>
<dbReference type="InterPro" id="IPR001128">
    <property type="entry name" value="Cyt_P450"/>
</dbReference>
<dbReference type="InterPro" id="IPR002401">
    <property type="entry name" value="Cyt_P450_E_grp-I"/>
</dbReference>
<reference evidence="12" key="1">
    <citation type="submission" date="2022-11" db="UniProtKB">
        <authorList>
            <consortium name="EnsemblMetazoa"/>
        </authorList>
    </citation>
    <scope>IDENTIFICATION</scope>
</reference>
<comment type="cofactor">
    <cofactor evidence="10">
        <name>heme</name>
        <dbReference type="ChEBI" id="CHEBI:30413"/>
    </cofactor>
</comment>
<sequence length="524" mass="59086">MGGMDGDISPNWGLSWWHCVATAAALWIGYKIWHYTLFIRSGIPGPLPIPFYANIKRSKEAFYICEQKWIEKYGKVMGFFSIAGPTLVIADVKMLKQMFIKEFNNFRNRGPVIFIQSARLRNMLINLKDQQWRNVRHTIIPAFTSSKIKLMTSALNECAEDVILQKLRQLDGEAVEIKKLYGAYTICCIAVAGFGVELHSQSENGNTTLAAFENNAKEFFSRQKHTKWLIMGMLQEYLPGALIRYFDIGLVSQASVNFFFDLSAEIFKERKEGKMQGTFVDFMQLMINAHQLEDEESEEGSGQRSPQGAGAIKVKLSMEEVVSQCVMFLMAGYETTSACLIFTSYLLASHPDVQEKLAAEVKTVMLGSQSNSVTLDLINKMTYLDKVVNESLRLYPPIARVTRVCTKDTTLQGLNIKKGTRIIAPSWTIHRSPEFWPDPLTFNPDRFSAENDSLNMDAFLSFGDGPRSCLGNRFALAEIKIALARILTEFRIEMAEDTPQTLELGKGVFLAPRHPVPLKFVPVA</sequence>
<dbReference type="OrthoDB" id="2789670at2759"/>
<evidence type="ECO:0000256" key="5">
    <source>
        <dbReference type="ARBA" id="ARBA00022723"/>
    </source>
</evidence>
<dbReference type="InterPro" id="IPR036396">
    <property type="entry name" value="Cyt_P450_sf"/>
</dbReference>
<comment type="function">
    <text evidence="9">Cytochromes P450 are a group of heme-thiolate monooxygenases. They oxidize a variety of structurally unrelated compounds, including steroids, fatty acids, and xenobiotics.</text>
</comment>
<keyword evidence="11" id="KW-0503">Monooxygenase</keyword>
<dbReference type="FunFam" id="1.10.630.10:FF:000042">
    <property type="entry name" value="Cytochrome P450"/>
    <property type="match status" value="1"/>
</dbReference>
<evidence type="ECO:0008006" key="14">
    <source>
        <dbReference type="Google" id="ProtNLM"/>
    </source>
</evidence>
<feature type="binding site" description="axial binding residue" evidence="10">
    <location>
        <position position="469"/>
    </location>
    <ligand>
        <name>heme</name>
        <dbReference type="ChEBI" id="CHEBI:30413"/>
    </ligand>
    <ligandPart>
        <name>Fe</name>
        <dbReference type="ChEBI" id="CHEBI:18248"/>
    </ligandPart>
</feature>
<name>A0A914AJC9_PATMI</name>
<keyword evidence="4 10" id="KW-0349">Heme</keyword>
<comment type="subcellular location">
    <subcellularLocation>
        <location evidence="2">Endoplasmic reticulum membrane</location>
        <topology evidence="2">Peripheral membrane protein</topology>
    </subcellularLocation>
    <subcellularLocation>
        <location evidence="1">Microsome membrane</location>
        <topology evidence="1">Peripheral membrane protein</topology>
    </subcellularLocation>
</comment>
<evidence type="ECO:0000256" key="2">
    <source>
        <dbReference type="ARBA" id="ARBA00004406"/>
    </source>
</evidence>
<dbReference type="RefSeq" id="XP_038063822.1">
    <property type="nucleotide sequence ID" value="XM_038207894.1"/>
</dbReference>
<evidence type="ECO:0000256" key="4">
    <source>
        <dbReference type="ARBA" id="ARBA00022617"/>
    </source>
</evidence>
<dbReference type="PANTHER" id="PTHR24302:SF15">
    <property type="entry name" value="FATTY-ACID PEROXYGENASE"/>
    <property type="match status" value="1"/>
</dbReference>
<dbReference type="GeneID" id="119734396"/>
<evidence type="ECO:0000256" key="9">
    <source>
        <dbReference type="ARBA" id="ARBA00043906"/>
    </source>
</evidence>
<dbReference type="SUPFAM" id="SSF48264">
    <property type="entry name" value="Cytochrome P450"/>
    <property type="match status" value="1"/>
</dbReference>
<keyword evidence="5 10" id="KW-0479">Metal-binding</keyword>
<keyword evidence="6" id="KW-0256">Endoplasmic reticulum</keyword>
<evidence type="ECO:0000313" key="12">
    <source>
        <dbReference type="EnsemblMetazoa" id="XP_038063822.1"/>
    </source>
</evidence>
<dbReference type="PROSITE" id="PS00086">
    <property type="entry name" value="CYTOCHROME_P450"/>
    <property type="match status" value="1"/>
</dbReference>
<dbReference type="EnsemblMetazoa" id="XM_038207894.1">
    <property type="protein sequence ID" value="XP_038063822.1"/>
    <property type="gene ID" value="LOC119734396"/>
</dbReference>
<keyword evidence="13" id="KW-1185">Reference proteome</keyword>
<evidence type="ECO:0000256" key="6">
    <source>
        <dbReference type="ARBA" id="ARBA00022848"/>
    </source>
</evidence>
<dbReference type="GO" id="GO:0008395">
    <property type="term" value="F:steroid hydroxylase activity"/>
    <property type="evidence" value="ECO:0007669"/>
    <property type="project" value="TreeGrafter"/>
</dbReference>
<dbReference type="GO" id="GO:0005789">
    <property type="term" value="C:endoplasmic reticulum membrane"/>
    <property type="evidence" value="ECO:0007669"/>
    <property type="project" value="UniProtKB-SubCell"/>
</dbReference>
<accession>A0A914AJC9</accession>
<dbReference type="OMA" id="FYICEQK"/>
<keyword evidence="7 11" id="KW-0560">Oxidoreductase</keyword>
<dbReference type="PANTHER" id="PTHR24302">
    <property type="entry name" value="CYTOCHROME P450 FAMILY 3"/>
    <property type="match status" value="1"/>
</dbReference>
<comment type="similarity">
    <text evidence="3 11">Belongs to the cytochrome P450 family.</text>
</comment>
<evidence type="ECO:0000256" key="10">
    <source>
        <dbReference type="PIRSR" id="PIRSR602401-1"/>
    </source>
</evidence>
<dbReference type="Pfam" id="PF00067">
    <property type="entry name" value="p450"/>
    <property type="match status" value="1"/>
</dbReference>
<keyword evidence="8 10" id="KW-0408">Iron</keyword>
<dbReference type="PRINTS" id="PR00463">
    <property type="entry name" value="EP450I"/>
</dbReference>
<evidence type="ECO:0000313" key="13">
    <source>
        <dbReference type="Proteomes" id="UP000887568"/>
    </source>
</evidence>
<dbReference type="GO" id="GO:0005506">
    <property type="term" value="F:iron ion binding"/>
    <property type="evidence" value="ECO:0007669"/>
    <property type="project" value="InterPro"/>
</dbReference>
<dbReference type="CDD" id="cd11055">
    <property type="entry name" value="CYP3A-like"/>
    <property type="match status" value="1"/>
</dbReference>
<dbReference type="Gene3D" id="1.10.630.10">
    <property type="entry name" value="Cytochrome P450"/>
    <property type="match status" value="1"/>
</dbReference>
<organism evidence="12 13">
    <name type="scientific">Patiria miniata</name>
    <name type="common">Bat star</name>
    <name type="synonym">Asterina miniata</name>
    <dbReference type="NCBI Taxonomy" id="46514"/>
    <lineage>
        <taxon>Eukaryota</taxon>
        <taxon>Metazoa</taxon>
        <taxon>Echinodermata</taxon>
        <taxon>Eleutherozoa</taxon>
        <taxon>Asterozoa</taxon>
        <taxon>Asteroidea</taxon>
        <taxon>Valvatacea</taxon>
        <taxon>Valvatida</taxon>
        <taxon>Asterinidae</taxon>
        <taxon>Patiria</taxon>
    </lineage>
</organism>
<keyword evidence="6" id="KW-0492">Microsome</keyword>
<evidence type="ECO:0000256" key="7">
    <source>
        <dbReference type="ARBA" id="ARBA00023002"/>
    </source>
</evidence>
<dbReference type="Proteomes" id="UP000887568">
    <property type="component" value="Unplaced"/>
</dbReference>